<accession>A0A8S3R8I3</accession>
<dbReference type="GO" id="GO:0005886">
    <property type="term" value="C:plasma membrane"/>
    <property type="evidence" value="ECO:0007669"/>
    <property type="project" value="TreeGrafter"/>
</dbReference>
<dbReference type="GO" id="GO:0030334">
    <property type="term" value="P:regulation of cell migration"/>
    <property type="evidence" value="ECO:0007669"/>
    <property type="project" value="TreeGrafter"/>
</dbReference>
<dbReference type="Proteomes" id="UP000683360">
    <property type="component" value="Unassembled WGS sequence"/>
</dbReference>
<dbReference type="InterPro" id="IPR014756">
    <property type="entry name" value="Ig_E-set"/>
</dbReference>
<dbReference type="InterPro" id="IPR013783">
    <property type="entry name" value="Ig-like_fold"/>
</dbReference>
<dbReference type="AlphaFoldDB" id="A0A8S3R8I3"/>
<dbReference type="GO" id="GO:0007162">
    <property type="term" value="P:negative regulation of cell adhesion"/>
    <property type="evidence" value="ECO:0007669"/>
    <property type="project" value="TreeGrafter"/>
</dbReference>
<dbReference type="EMBL" id="CAJPWZ010000917">
    <property type="protein sequence ID" value="CAG2203342.1"/>
    <property type="molecule type" value="Genomic_DNA"/>
</dbReference>
<keyword evidence="3" id="KW-1185">Reference proteome</keyword>
<sequence>MIVSNETIYVGGVGGIVSYHRENMTEKAFANINSSVWLLLYDEENEEIIQCNQNNISVSHCSKLDIDLQMTGTGSSHMSVDIRYLPTYSMIYVNEVNTSILVIGANFAKVLSTLYGILSFNLADFKLFDTEPNGRGPMNLQRADEENSTLAFKSSFIMHHMFTSSFKKSKLLCGNIAVEGEYFEYTPLENIHEYCFDTEGNETYCNKGEATEVCKELEGNFCNTQFHNTLVGGNGIENKNPLYVLYKTITTLVHLQLGKQDNLTTKFLSVANSTIIDIKVEQDSIYFITEKKIGKLDINNCSIHKYCESCMNSFNSSCGWDYVVNRCNFNNTNSVVWIPSEDGNCIHFSNIPQHVKINTTDNTIILFQTFPPKSVDVDENVTRRIDGREGVGDENVTCRIDGREGNVSINTDGNSSCQINITNLTTGWYTLEIMYEAVIIGNAKIEFYKCQDLKTCKKCRKRYYVCESWDPINFVCDKPESNLTIQEEENCPQVDSNFALQLHANRFENITIYLIEVESYIIENLNSPNFTCEIGQHDSIVQTIQNVEVQWGINSTNITCLGVKLNESDISYGIRLKYNDMYFDNEVTLIDFPISGPANGGTLITVSSNYEGNSTDEIFLSIDGAECTGVTVRDQANLFRCITGKEVPQNNSKINMLVGNCSSTIVNNIYFTYKDPGVIMNFSPRKGILAGNTIITITGPTSTFEGPDRYNISFCDKDTCIACSILNNLNLHDSKIMCKTGVSKKPRNLTKLVVVIDTFTKLQLNVTFEYLPDPTFDISKNETLKAIESGGVEFEINGDGFNNVGQITVERVEELCKVPSDKKLFAKHLKNYLIRQMSKPLL</sequence>
<dbReference type="GO" id="GO:0017154">
    <property type="term" value="F:semaphorin receptor activity"/>
    <property type="evidence" value="ECO:0007669"/>
    <property type="project" value="InterPro"/>
</dbReference>
<dbReference type="Gene3D" id="2.60.40.10">
    <property type="entry name" value="Immunoglobulins"/>
    <property type="match status" value="2"/>
</dbReference>
<protein>
    <recommendedName>
        <fullName evidence="1">IPT/TIG domain-containing protein</fullName>
    </recommendedName>
</protein>
<name>A0A8S3R8I3_MYTED</name>
<feature type="domain" description="IPT/TIG" evidence="1">
    <location>
        <begin position="678"/>
        <end position="770"/>
    </location>
</feature>
<comment type="caution">
    <text evidence="2">The sequence shown here is derived from an EMBL/GenBank/DDBJ whole genome shotgun (WGS) entry which is preliminary data.</text>
</comment>
<evidence type="ECO:0000313" key="3">
    <source>
        <dbReference type="Proteomes" id="UP000683360"/>
    </source>
</evidence>
<dbReference type="SUPFAM" id="SSF81296">
    <property type="entry name" value="E set domains"/>
    <property type="match status" value="1"/>
</dbReference>
<dbReference type="InterPro" id="IPR031148">
    <property type="entry name" value="Plexin"/>
</dbReference>
<dbReference type="Pfam" id="PF01833">
    <property type="entry name" value="TIG"/>
    <property type="match status" value="2"/>
</dbReference>
<organism evidence="2 3">
    <name type="scientific">Mytilus edulis</name>
    <name type="common">Blue mussel</name>
    <dbReference type="NCBI Taxonomy" id="6550"/>
    <lineage>
        <taxon>Eukaryota</taxon>
        <taxon>Metazoa</taxon>
        <taxon>Spiralia</taxon>
        <taxon>Lophotrochozoa</taxon>
        <taxon>Mollusca</taxon>
        <taxon>Bivalvia</taxon>
        <taxon>Autobranchia</taxon>
        <taxon>Pteriomorphia</taxon>
        <taxon>Mytilida</taxon>
        <taxon>Mytiloidea</taxon>
        <taxon>Mytilidae</taxon>
        <taxon>Mytilinae</taxon>
        <taxon>Mytilus</taxon>
    </lineage>
</organism>
<dbReference type="PANTHER" id="PTHR22625">
    <property type="entry name" value="PLEXIN"/>
    <property type="match status" value="1"/>
</dbReference>
<feature type="domain" description="IPT/TIG" evidence="1">
    <location>
        <begin position="592"/>
        <end position="673"/>
    </location>
</feature>
<dbReference type="InterPro" id="IPR002909">
    <property type="entry name" value="IPT_dom"/>
</dbReference>
<evidence type="ECO:0000313" key="2">
    <source>
        <dbReference type="EMBL" id="CAG2203342.1"/>
    </source>
</evidence>
<dbReference type="PANTHER" id="PTHR22625:SF44">
    <property type="entry name" value="PLEXIN-B"/>
    <property type="match status" value="1"/>
</dbReference>
<proteinExistence type="predicted"/>
<dbReference type="GO" id="GO:0050772">
    <property type="term" value="P:positive regulation of axonogenesis"/>
    <property type="evidence" value="ECO:0007669"/>
    <property type="project" value="TreeGrafter"/>
</dbReference>
<dbReference type="GO" id="GO:0008360">
    <property type="term" value="P:regulation of cell shape"/>
    <property type="evidence" value="ECO:0007669"/>
    <property type="project" value="TreeGrafter"/>
</dbReference>
<reference evidence="2" key="1">
    <citation type="submission" date="2021-03" db="EMBL/GenBank/DDBJ databases">
        <authorList>
            <person name="Bekaert M."/>
        </authorList>
    </citation>
    <scope>NUCLEOTIDE SEQUENCE</scope>
</reference>
<dbReference type="GO" id="GO:0002116">
    <property type="term" value="C:semaphorin receptor complex"/>
    <property type="evidence" value="ECO:0007669"/>
    <property type="project" value="TreeGrafter"/>
</dbReference>
<evidence type="ECO:0000259" key="1">
    <source>
        <dbReference type="Pfam" id="PF01833"/>
    </source>
</evidence>
<dbReference type="CDD" id="cd00603">
    <property type="entry name" value="IPT_PCSR"/>
    <property type="match status" value="2"/>
</dbReference>
<dbReference type="OrthoDB" id="6141733at2759"/>
<gene>
    <name evidence="2" type="ORF">MEDL_17851</name>
</gene>